<feature type="signal peptide" evidence="1">
    <location>
        <begin position="1"/>
        <end position="21"/>
    </location>
</feature>
<evidence type="ECO:0000256" key="1">
    <source>
        <dbReference type="SAM" id="SignalP"/>
    </source>
</evidence>
<protein>
    <recommendedName>
        <fullName evidence="4">EF-hand domain-containing protein</fullName>
    </recommendedName>
</protein>
<dbReference type="OrthoDB" id="9815249at2"/>
<keyword evidence="3" id="KW-1185">Reference proteome</keyword>
<dbReference type="AlphaFoldDB" id="A0A2T1EPP3"/>
<organism evidence="2 3">
    <name type="scientific">Stenomitos frigidus ULC18</name>
    <dbReference type="NCBI Taxonomy" id="2107698"/>
    <lineage>
        <taxon>Bacteria</taxon>
        <taxon>Bacillati</taxon>
        <taxon>Cyanobacteriota</taxon>
        <taxon>Cyanophyceae</taxon>
        <taxon>Leptolyngbyales</taxon>
        <taxon>Leptolyngbyaceae</taxon>
        <taxon>Stenomitos</taxon>
    </lineage>
</organism>
<gene>
    <name evidence="2" type="ORF">C7B82_01970</name>
</gene>
<evidence type="ECO:0000313" key="2">
    <source>
        <dbReference type="EMBL" id="PSB34712.1"/>
    </source>
</evidence>
<reference evidence="2 3" key="2">
    <citation type="submission" date="2018-03" db="EMBL/GenBank/DDBJ databases">
        <title>The ancient ancestry and fast evolution of plastids.</title>
        <authorList>
            <person name="Moore K.R."/>
            <person name="Magnabosco C."/>
            <person name="Momper L."/>
            <person name="Gold D.A."/>
            <person name="Bosak T."/>
            <person name="Fournier G.P."/>
        </authorList>
    </citation>
    <scope>NUCLEOTIDE SEQUENCE [LARGE SCALE GENOMIC DNA]</scope>
    <source>
        <strain evidence="2 3">ULC18</strain>
    </source>
</reference>
<evidence type="ECO:0000313" key="3">
    <source>
        <dbReference type="Proteomes" id="UP000239576"/>
    </source>
</evidence>
<reference evidence="3" key="1">
    <citation type="submission" date="2018-02" db="EMBL/GenBank/DDBJ databases">
        <authorList>
            <person name="Moore K."/>
            <person name="Momper L."/>
        </authorList>
    </citation>
    <scope>NUCLEOTIDE SEQUENCE [LARGE SCALE GENOMIC DNA]</scope>
    <source>
        <strain evidence="3">ULC18</strain>
    </source>
</reference>
<keyword evidence="1" id="KW-0732">Signal</keyword>
<sequence length="412" mass="46338">MRVLLCVALLLLALWVPRTLAVETPPPIEPFLMTGKFAEGEAAMLARLKETPEDDQARFSLGVTQLMSGVERLTQSLYRYGLRHNSLTSVLPFLRLPIPENPKPQVIRYEDTRQILQTFLNDLATVRTTLAPIKDPKIKLPLKLSLIRLDLNGDGKVEPTESLWRIFATINRLRVTEQQAKGFTITFDAADAIWLQGYTNLLGAIGEFALAHDGQEFFNALAHVVFTKPETPYPFLVAGRPEPSQFSFGGIEAVDIVAFVHLLHFPIAEPARMATALQHLQTTTALSRQSWKLITAETDNDREWLPNPKQKGVIPGARITQAMIDSWLAFLDQADGLMAGKTLVPFWRSREIRGVNLRKAFLEPRTTDVVLWLQGTAAAPYLEVGKMTDRQAWTQLAQTFRGQFFSFAAWFN</sequence>
<feature type="chain" id="PRO_5015681183" description="EF-hand domain-containing protein" evidence="1">
    <location>
        <begin position="22"/>
        <end position="412"/>
    </location>
</feature>
<name>A0A2T1EPP3_9CYAN</name>
<evidence type="ECO:0008006" key="4">
    <source>
        <dbReference type="Google" id="ProtNLM"/>
    </source>
</evidence>
<dbReference type="EMBL" id="PVWK01000012">
    <property type="protein sequence ID" value="PSB34712.1"/>
    <property type="molecule type" value="Genomic_DNA"/>
</dbReference>
<comment type="caution">
    <text evidence="2">The sequence shown here is derived from an EMBL/GenBank/DDBJ whole genome shotgun (WGS) entry which is preliminary data.</text>
</comment>
<proteinExistence type="predicted"/>
<accession>A0A2T1EPP3</accession>
<dbReference type="Proteomes" id="UP000239576">
    <property type="component" value="Unassembled WGS sequence"/>
</dbReference>